<dbReference type="RefSeq" id="WP_189518387.1">
    <property type="nucleotide sequence ID" value="NZ_BMZM01000003.1"/>
</dbReference>
<feature type="transmembrane region" description="Helical" evidence="7">
    <location>
        <begin position="57"/>
        <end position="74"/>
    </location>
</feature>
<feature type="transmembrane region" description="Helical" evidence="7">
    <location>
        <begin position="178"/>
        <end position="198"/>
    </location>
</feature>
<keyword evidence="5 7" id="KW-0472">Membrane</keyword>
<dbReference type="PANTHER" id="PTHR30354">
    <property type="entry name" value="GNT FAMILY GLUCONATE TRANSPORTER"/>
    <property type="match status" value="1"/>
</dbReference>
<dbReference type="Pfam" id="PF03600">
    <property type="entry name" value="CitMHS"/>
    <property type="match status" value="1"/>
</dbReference>
<evidence type="ECO:0000313" key="9">
    <source>
        <dbReference type="EMBL" id="GHC29009.1"/>
    </source>
</evidence>
<evidence type="ECO:0000256" key="4">
    <source>
        <dbReference type="ARBA" id="ARBA00022989"/>
    </source>
</evidence>
<dbReference type="InterPro" id="IPR003474">
    <property type="entry name" value="Glcn_transporter"/>
</dbReference>
<evidence type="ECO:0000256" key="6">
    <source>
        <dbReference type="SAM" id="MobiDB-lite"/>
    </source>
</evidence>
<dbReference type="Proteomes" id="UP000604243">
    <property type="component" value="Unassembled WGS sequence"/>
</dbReference>
<evidence type="ECO:0000259" key="8">
    <source>
        <dbReference type="Pfam" id="PF03600"/>
    </source>
</evidence>
<accession>A0ABQ3FLR5</accession>
<dbReference type="InterPro" id="IPR014738">
    <property type="entry name" value="Citrate_transporter"/>
</dbReference>
<dbReference type="NCBIfam" id="TIGR00784">
    <property type="entry name" value="citMHS"/>
    <property type="match status" value="1"/>
</dbReference>
<evidence type="ECO:0000256" key="5">
    <source>
        <dbReference type="ARBA" id="ARBA00023136"/>
    </source>
</evidence>
<feature type="transmembrane region" description="Helical" evidence="7">
    <location>
        <begin position="433"/>
        <end position="452"/>
    </location>
</feature>
<feature type="transmembrane region" description="Helical" evidence="7">
    <location>
        <begin position="138"/>
        <end position="158"/>
    </location>
</feature>
<reference evidence="10" key="1">
    <citation type="journal article" date="2019" name="Int. J. Syst. Evol. Microbiol.">
        <title>The Global Catalogue of Microorganisms (GCM) 10K type strain sequencing project: providing services to taxonomists for standard genome sequencing and annotation.</title>
        <authorList>
            <consortium name="The Broad Institute Genomics Platform"/>
            <consortium name="The Broad Institute Genome Sequencing Center for Infectious Disease"/>
            <person name="Wu L."/>
            <person name="Ma J."/>
        </authorList>
    </citation>
    <scope>NUCLEOTIDE SEQUENCE [LARGE SCALE GENOMIC DNA]</scope>
    <source>
        <strain evidence="10">KCTC 42082</strain>
    </source>
</reference>
<feature type="transmembrane region" description="Helical" evidence="7">
    <location>
        <begin position="306"/>
        <end position="327"/>
    </location>
</feature>
<keyword evidence="3 7" id="KW-0812">Transmembrane</keyword>
<evidence type="ECO:0000313" key="10">
    <source>
        <dbReference type="Proteomes" id="UP000604243"/>
    </source>
</evidence>
<organism evidence="9 10">
    <name type="scientific">Kushneria pakistanensis</name>
    <dbReference type="NCBI Taxonomy" id="1508770"/>
    <lineage>
        <taxon>Bacteria</taxon>
        <taxon>Pseudomonadati</taxon>
        <taxon>Pseudomonadota</taxon>
        <taxon>Gammaproteobacteria</taxon>
        <taxon>Oceanospirillales</taxon>
        <taxon>Halomonadaceae</taxon>
        <taxon>Kushneria</taxon>
    </lineage>
</organism>
<proteinExistence type="predicted"/>
<evidence type="ECO:0000256" key="2">
    <source>
        <dbReference type="ARBA" id="ARBA00022448"/>
    </source>
</evidence>
<dbReference type="EMBL" id="BMZM01000003">
    <property type="protein sequence ID" value="GHC29009.1"/>
    <property type="molecule type" value="Genomic_DNA"/>
</dbReference>
<evidence type="ECO:0000256" key="1">
    <source>
        <dbReference type="ARBA" id="ARBA00004141"/>
    </source>
</evidence>
<comment type="subcellular location">
    <subcellularLocation>
        <location evidence="1">Membrane</location>
        <topology evidence="1">Multi-pass membrane protein</topology>
    </subcellularLocation>
</comment>
<feature type="transmembrane region" description="Helical" evidence="7">
    <location>
        <begin position="395"/>
        <end position="421"/>
    </location>
</feature>
<feature type="transmembrane region" description="Helical" evidence="7">
    <location>
        <begin position="347"/>
        <end position="366"/>
    </location>
</feature>
<keyword evidence="4 7" id="KW-1133">Transmembrane helix</keyword>
<feature type="transmembrane region" description="Helical" evidence="7">
    <location>
        <begin position="94"/>
        <end position="126"/>
    </location>
</feature>
<comment type="caution">
    <text evidence="9">The sequence shown here is derived from an EMBL/GenBank/DDBJ whole genome shotgun (WGS) entry which is preliminary data.</text>
</comment>
<dbReference type="PANTHER" id="PTHR30354:SF26">
    <property type="entry name" value="TRANSPORTER, PUTATIVE-RELATED"/>
    <property type="match status" value="1"/>
</dbReference>
<name>A0ABQ3FLR5_9GAMM</name>
<protein>
    <submittedName>
        <fullName evidence="9">Citrate transporter</fullName>
    </submittedName>
</protein>
<evidence type="ECO:0000256" key="3">
    <source>
        <dbReference type="ARBA" id="ARBA00022692"/>
    </source>
</evidence>
<gene>
    <name evidence="9" type="ORF">GCM10010082_23260</name>
</gene>
<feature type="transmembrane region" description="Helical" evidence="7">
    <location>
        <begin position="29"/>
        <end position="50"/>
    </location>
</feature>
<evidence type="ECO:0000256" key="7">
    <source>
        <dbReference type="SAM" id="Phobius"/>
    </source>
</evidence>
<dbReference type="InterPro" id="IPR004680">
    <property type="entry name" value="Cit_transptr-like_dom"/>
</dbReference>
<keyword evidence="10" id="KW-1185">Reference proteome</keyword>
<feature type="region of interest" description="Disordered" evidence="6">
    <location>
        <begin position="226"/>
        <end position="246"/>
    </location>
</feature>
<feature type="transmembrane region" description="Helical" evidence="7">
    <location>
        <begin position="255"/>
        <end position="272"/>
    </location>
</feature>
<sequence>MLTLIGLAIIITIVTLLLFEKVIPVIALSAIPFVGALLAGFGIGEISEFFQQGVNKVASVAFMFMFAILFFSVMKERGLFDPLITGMVKLTRGNVIAVAVMTALVAACVQLDGAGAATFLIVLPALIPLYRRLGMSPYLMLTLMATSMGIMNMVPWGGPIGRAAAVTDISPDALWHGLIPVQLIGVVMAVIGAALLGLREKRRIEAAGGTEGAVALNYPPGSNADRASSGVVVTDDAPGEGGEEAATPREGMPRFYWINAALTLVTVVSLAMGLMAPAYIFMLSLSVALLLNYPDLSQQSHIISRYAPQAFSMGAIIAAAGAFLGILNGTGMLESIALDVTHVLPGQAVGMLHIIVGAIGVPLELLTSTDAYYFALLPVIQQITASAGVDPISVAHAMSIGSIVGTFISPFSPALWLALGLAGLEIGRYIRYAFLYLWGFSLIMMVVGYLFGLY</sequence>
<keyword evidence="2" id="KW-0813">Transport</keyword>
<feature type="domain" description="Citrate transporter-like" evidence="8">
    <location>
        <begin position="15"/>
        <end position="401"/>
    </location>
</feature>